<keyword evidence="3 8" id="KW-0479">Metal-binding</keyword>
<dbReference type="InterPro" id="IPR042111">
    <property type="entry name" value="Adenylosuccinate_synth_dom3"/>
</dbReference>
<dbReference type="GO" id="GO:0005737">
    <property type="term" value="C:cytoplasm"/>
    <property type="evidence" value="ECO:0007669"/>
    <property type="project" value="UniProtKB-SubCell"/>
</dbReference>
<feature type="active site" description="Proton acceptor" evidence="8">
    <location>
        <position position="21"/>
    </location>
</feature>
<comment type="subunit">
    <text evidence="1 8">Homodimer.</text>
</comment>
<keyword evidence="2 8" id="KW-0436">Ligase</keyword>
<dbReference type="PROSITE" id="PS01266">
    <property type="entry name" value="ADENYLOSUCCIN_SYN_1"/>
    <property type="match status" value="1"/>
</dbReference>
<comment type="catalytic activity">
    <reaction evidence="8 10">
        <text>IMP + L-aspartate + GTP = N(6)-(1,2-dicarboxyethyl)-AMP + GDP + phosphate + 2 H(+)</text>
        <dbReference type="Rhea" id="RHEA:15753"/>
        <dbReference type="ChEBI" id="CHEBI:15378"/>
        <dbReference type="ChEBI" id="CHEBI:29991"/>
        <dbReference type="ChEBI" id="CHEBI:37565"/>
        <dbReference type="ChEBI" id="CHEBI:43474"/>
        <dbReference type="ChEBI" id="CHEBI:57567"/>
        <dbReference type="ChEBI" id="CHEBI:58053"/>
        <dbReference type="ChEBI" id="CHEBI:58189"/>
        <dbReference type="EC" id="6.3.4.4"/>
    </reaction>
</comment>
<feature type="binding site" evidence="8">
    <location>
        <position position="48"/>
    </location>
    <ligand>
        <name>Mg(2+)</name>
        <dbReference type="ChEBI" id="CHEBI:18420"/>
    </ligand>
</feature>
<dbReference type="InterPro" id="IPR018220">
    <property type="entry name" value="Adenylosuccin_syn_GTP-bd"/>
</dbReference>
<dbReference type="NCBIfam" id="NF002223">
    <property type="entry name" value="PRK01117.1"/>
    <property type="match status" value="1"/>
</dbReference>
<dbReference type="InterPro" id="IPR027417">
    <property type="entry name" value="P-loop_NTPase"/>
</dbReference>
<dbReference type="Gene3D" id="3.40.440.10">
    <property type="entry name" value="Adenylosuccinate Synthetase, subunit A, domain 1"/>
    <property type="match status" value="1"/>
</dbReference>
<accession>A0A375J018</accession>
<protein>
    <recommendedName>
        <fullName evidence="8 10">Adenylosuccinate synthetase</fullName>
        <shortName evidence="8">AMPSase</shortName>
        <shortName evidence="8">AdSS</shortName>
        <ecNumber evidence="8 10">6.3.4.4</ecNumber>
    </recommendedName>
    <alternativeName>
        <fullName evidence="8">IMP--aspartate ligase</fullName>
    </alternativeName>
</protein>
<dbReference type="InterPro" id="IPR042110">
    <property type="entry name" value="Adenylosuccinate_synth_dom2"/>
</dbReference>
<evidence type="ECO:0000256" key="10">
    <source>
        <dbReference type="RuleBase" id="RU000520"/>
    </source>
</evidence>
<feature type="binding site" evidence="8">
    <location>
        <begin position="347"/>
        <end position="349"/>
    </location>
    <ligand>
        <name>GTP</name>
        <dbReference type="ChEBI" id="CHEBI:37565"/>
    </ligand>
</feature>
<feature type="binding site" description="in other chain" evidence="8">
    <location>
        <position position="232"/>
    </location>
    <ligand>
        <name>IMP</name>
        <dbReference type="ChEBI" id="CHEBI:58053"/>
        <note>ligand shared between dimeric partners</note>
    </ligand>
</feature>
<feature type="binding site" evidence="8">
    <location>
        <position position="321"/>
    </location>
    <ligand>
        <name>GTP</name>
        <dbReference type="ChEBI" id="CHEBI:37565"/>
    </ligand>
</feature>
<dbReference type="GO" id="GO:0000287">
    <property type="term" value="F:magnesium ion binding"/>
    <property type="evidence" value="ECO:0007669"/>
    <property type="project" value="UniProtKB-UniRule"/>
</dbReference>
<keyword evidence="8" id="KW-0963">Cytoplasm</keyword>
<feature type="binding site" evidence="8">
    <location>
        <begin position="315"/>
        <end position="321"/>
    </location>
    <ligand>
        <name>substrate</name>
    </ligand>
</feature>
<evidence type="ECO:0000313" key="12">
    <source>
        <dbReference type="Proteomes" id="UP000256805"/>
    </source>
</evidence>
<name>A0A375J018_9BURK</name>
<evidence type="ECO:0000256" key="1">
    <source>
        <dbReference type="ARBA" id="ARBA00011738"/>
    </source>
</evidence>
<keyword evidence="7 8" id="KW-0342">GTP-binding</keyword>
<proteinExistence type="inferred from homology"/>
<evidence type="ECO:0000256" key="3">
    <source>
        <dbReference type="ARBA" id="ARBA00022723"/>
    </source>
</evidence>
<keyword evidence="4 8" id="KW-0547">Nucleotide-binding</keyword>
<gene>
    <name evidence="8 11" type="primary">purA</name>
    <name evidence="11" type="ORF">CBM2634_A160299</name>
</gene>
<dbReference type="FunFam" id="1.10.300.10:FF:000001">
    <property type="entry name" value="Adenylosuccinate synthetase"/>
    <property type="match status" value="1"/>
</dbReference>
<feature type="binding site" description="in other chain" evidence="8">
    <location>
        <position position="319"/>
    </location>
    <ligand>
        <name>IMP</name>
        <dbReference type="ChEBI" id="CHEBI:58053"/>
        <note>ligand shared between dimeric partners</note>
    </ligand>
</feature>
<dbReference type="InterPro" id="IPR042109">
    <property type="entry name" value="Adenylosuccinate_synth_dom1"/>
</dbReference>
<organism evidence="11 12">
    <name type="scientific">Cupriavidus taiwanensis</name>
    <dbReference type="NCBI Taxonomy" id="164546"/>
    <lineage>
        <taxon>Bacteria</taxon>
        <taxon>Pseudomonadati</taxon>
        <taxon>Pseudomonadota</taxon>
        <taxon>Betaproteobacteria</taxon>
        <taxon>Burkholderiales</taxon>
        <taxon>Burkholderiaceae</taxon>
        <taxon>Cupriavidus</taxon>
    </lineage>
</organism>
<comment type="similarity">
    <text evidence="8 10">Belongs to the adenylosuccinate synthetase family.</text>
</comment>
<evidence type="ECO:0000256" key="4">
    <source>
        <dbReference type="ARBA" id="ARBA00022741"/>
    </source>
</evidence>
<feature type="binding site" description="in other chain" evidence="8">
    <location>
        <begin position="46"/>
        <end position="49"/>
    </location>
    <ligand>
        <name>IMP</name>
        <dbReference type="ChEBI" id="CHEBI:58053"/>
        <note>ligand shared between dimeric partners</note>
    </ligand>
</feature>
<evidence type="ECO:0000256" key="5">
    <source>
        <dbReference type="ARBA" id="ARBA00022755"/>
    </source>
</evidence>
<keyword evidence="6 8" id="KW-0460">Magnesium</keyword>
<dbReference type="InterPro" id="IPR001114">
    <property type="entry name" value="Adenylosuccinate_synthetase"/>
</dbReference>
<dbReference type="RefSeq" id="WP_116382968.1">
    <property type="nucleotide sequence ID" value="NZ_LS483233.1"/>
</dbReference>
<feature type="binding site" evidence="8">
    <location>
        <begin position="20"/>
        <end position="26"/>
    </location>
    <ligand>
        <name>GTP</name>
        <dbReference type="ChEBI" id="CHEBI:37565"/>
    </ligand>
</feature>
<dbReference type="PROSITE" id="PS00513">
    <property type="entry name" value="ADENYLOSUCCIN_SYN_2"/>
    <property type="match status" value="1"/>
</dbReference>
<comment type="function">
    <text evidence="8">Plays an important role in the de novo pathway of purine nucleotide biosynthesis. Catalyzes the first committed step in the biosynthesis of AMP from IMP.</text>
</comment>
<reference evidence="11 12" key="1">
    <citation type="submission" date="2018-01" db="EMBL/GenBank/DDBJ databases">
        <authorList>
            <person name="Gaut B.S."/>
            <person name="Morton B.R."/>
            <person name="Clegg M.T."/>
            <person name="Duvall M.R."/>
        </authorList>
    </citation>
    <scope>NUCLEOTIDE SEQUENCE [LARGE SCALE GENOMIC DNA]</scope>
    <source>
        <strain evidence="11">Cupriavidus taiwanensis cmp 52</strain>
    </source>
</reference>
<sequence>MSASAVGQGRNVVVIGTQWGDEGKGKIVDWLTDHAKGVVRFQGGHNAGHTLIIGGKKTILRLIPSGIMRAGTVCYIGNGVVLSPEALFREIEELEGAGLQVQSRLRISEAATLILPYHVAIDKAREARRGAAKIGTTGRGIGPAYEDKVARRALRVQDLFDPQQFAERLRENLDFHNFMLTQYLGAEAVDFQQTLDDALAYAPRLAPMVADVSAELYAVNAAGGNLMFEGAQGTLLDVDHGTYPFVTSSNCVAGAAAAGAGVGPGRLNYILGITKAYCTRVGAGPFPSELYDNDNPSRQDAVGVRLANVGKEFGSVTGRPRRTGWLDAAALKRSVQINGVSGLCMTKLDVLDGLESIKLCVGYTLDGNTVDILPRGSDAVARCEPVYEEFPGWNESTFGVKTWDALPEQARVYLKRVEEVVGIPIDMISTGPDRDETILLRHPYKA</sequence>
<dbReference type="EMBL" id="OVTA01000008">
    <property type="protein sequence ID" value="SPR96943.1"/>
    <property type="molecule type" value="Genomic_DNA"/>
</dbReference>
<evidence type="ECO:0000256" key="2">
    <source>
        <dbReference type="ARBA" id="ARBA00022598"/>
    </source>
</evidence>
<evidence type="ECO:0000256" key="8">
    <source>
        <dbReference type="HAMAP-Rule" id="MF_00011"/>
    </source>
</evidence>
<feature type="binding site" description="in other chain" evidence="8">
    <location>
        <begin position="21"/>
        <end position="24"/>
    </location>
    <ligand>
        <name>IMP</name>
        <dbReference type="ChEBI" id="CHEBI:58053"/>
        <note>ligand shared between dimeric partners</note>
    </ligand>
</feature>
<comment type="cofactor">
    <cofactor evidence="8">
        <name>Mg(2+)</name>
        <dbReference type="ChEBI" id="CHEBI:18420"/>
    </cofactor>
    <text evidence="8">Binds 1 Mg(2+) ion per subunit.</text>
</comment>
<dbReference type="SMART" id="SM00788">
    <property type="entry name" value="Adenylsucc_synt"/>
    <property type="match status" value="1"/>
</dbReference>
<feature type="active site" description="Proton donor" evidence="8">
    <location>
        <position position="49"/>
    </location>
</feature>
<dbReference type="Pfam" id="PF00709">
    <property type="entry name" value="Adenylsucc_synt"/>
    <property type="match status" value="1"/>
</dbReference>
<feature type="binding site" evidence="8">
    <location>
        <position position="151"/>
    </location>
    <ligand>
        <name>IMP</name>
        <dbReference type="ChEBI" id="CHEBI:58053"/>
        <note>ligand shared between dimeric partners</note>
    </ligand>
</feature>
<dbReference type="GO" id="GO:0046040">
    <property type="term" value="P:IMP metabolic process"/>
    <property type="evidence" value="ECO:0007669"/>
    <property type="project" value="TreeGrafter"/>
</dbReference>
<dbReference type="InterPro" id="IPR033128">
    <property type="entry name" value="Adenylosuccin_syn_Lys_AS"/>
</dbReference>
<keyword evidence="5 8" id="KW-0658">Purine biosynthesis</keyword>
<dbReference type="PANTHER" id="PTHR11846">
    <property type="entry name" value="ADENYLOSUCCINATE SYNTHETASE"/>
    <property type="match status" value="1"/>
</dbReference>
<dbReference type="SUPFAM" id="SSF52540">
    <property type="entry name" value="P-loop containing nucleoside triphosphate hydrolases"/>
    <property type="match status" value="1"/>
</dbReference>
<feature type="binding site" evidence="8">
    <location>
        <begin position="48"/>
        <end position="50"/>
    </location>
    <ligand>
        <name>GTP</name>
        <dbReference type="ChEBI" id="CHEBI:37565"/>
    </ligand>
</feature>
<dbReference type="FunFam" id="3.90.170.10:FF:000001">
    <property type="entry name" value="Adenylosuccinate synthetase"/>
    <property type="match status" value="1"/>
</dbReference>
<dbReference type="NCBIfam" id="TIGR00184">
    <property type="entry name" value="purA"/>
    <property type="match status" value="1"/>
</dbReference>
<dbReference type="GO" id="GO:0005525">
    <property type="term" value="F:GTP binding"/>
    <property type="evidence" value="ECO:0007669"/>
    <property type="project" value="UniProtKB-UniRule"/>
</dbReference>
<dbReference type="GO" id="GO:0044208">
    <property type="term" value="P:'de novo' AMP biosynthetic process"/>
    <property type="evidence" value="ECO:0007669"/>
    <property type="project" value="UniProtKB-UniRule"/>
</dbReference>
<evidence type="ECO:0000256" key="6">
    <source>
        <dbReference type="ARBA" id="ARBA00022842"/>
    </source>
</evidence>
<dbReference type="PANTHER" id="PTHR11846:SF0">
    <property type="entry name" value="ADENYLOSUCCINATE SYNTHETASE"/>
    <property type="match status" value="1"/>
</dbReference>
<feature type="binding site" description="in other chain" evidence="8">
    <location>
        <position position="137"/>
    </location>
    <ligand>
        <name>IMP</name>
        <dbReference type="ChEBI" id="CHEBI:58053"/>
        <note>ligand shared between dimeric partners</note>
    </ligand>
</feature>
<dbReference type="HAMAP" id="MF_00011">
    <property type="entry name" value="Adenylosucc_synth"/>
    <property type="match status" value="1"/>
</dbReference>
<feature type="binding site" evidence="8">
    <location>
        <begin position="429"/>
        <end position="431"/>
    </location>
    <ligand>
        <name>GTP</name>
        <dbReference type="ChEBI" id="CHEBI:37565"/>
    </ligand>
</feature>
<dbReference type="AlphaFoldDB" id="A0A375J018"/>
<dbReference type="Gene3D" id="3.90.170.10">
    <property type="entry name" value="Adenylosuccinate Synthetase, subunit A, domain 3"/>
    <property type="match status" value="1"/>
</dbReference>
<evidence type="ECO:0000256" key="9">
    <source>
        <dbReference type="PROSITE-ProRule" id="PRU10134"/>
    </source>
</evidence>
<dbReference type="Gene3D" id="1.10.300.10">
    <property type="entry name" value="Adenylosuccinate Synthetase, subunit A, domain 2"/>
    <property type="match status" value="1"/>
</dbReference>
<dbReference type="GO" id="GO:0004019">
    <property type="term" value="F:adenylosuccinate synthase activity"/>
    <property type="evidence" value="ECO:0007669"/>
    <property type="project" value="UniProtKB-UniRule"/>
</dbReference>
<dbReference type="UniPathway" id="UPA00075">
    <property type="reaction ID" value="UER00335"/>
</dbReference>
<dbReference type="Proteomes" id="UP000256805">
    <property type="component" value="Unassembled WGS sequence"/>
</dbReference>
<feature type="active site" evidence="9">
    <location>
        <position position="148"/>
    </location>
</feature>
<dbReference type="CDD" id="cd03108">
    <property type="entry name" value="AdSS"/>
    <property type="match status" value="1"/>
</dbReference>
<comment type="subcellular location">
    <subcellularLocation>
        <location evidence="8">Cytoplasm</location>
    </subcellularLocation>
</comment>
<feature type="binding site" evidence="8">
    <location>
        <position position="21"/>
    </location>
    <ligand>
        <name>Mg(2+)</name>
        <dbReference type="ChEBI" id="CHEBI:18420"/>
    </ligand>
</feature>
<comment type="pathway">
    <text evidence="8 10">Purine metabolism; AMP biosynthesis via de novo pathway; AMP from IMP: step 1/2.</text>
</comment>
<dbReference type="EC" id="6.3.4.4" evidence="8 10"/>
<evidence type="ECO:0000256" key="7">
    <source>
        <dbReference type="ARBA" id="ARBA00023134"/>
    </source>
</evidence>
<evidence type="ECO:0000313" key="11">
    <source>
        <dbReference type="EMBL" id="SPR96943.1"/>
    </source>
</evidence>
<feature type="binding site" description="in other chain" evidence="8">
    <location>
        <position position="247"/>
    </location>
    <ligand>
        <name>IMP</name>
        <dbReference type="ChEBI" id="CHEBI:58053"/>
        <note>ligand shared between dimeric partners</note>
    </ligand>
</feature>